<evidence type="ECO:0000256" key="1">
    <source>
        <dbReference type="SAM" id="MobiDB-lite"/>
    </source>
</evidence>
<comment type="caution">
    <text evidence="2">The sequence shown here is derived from an EMBL/GenBank/DDBJ whole genome shotgun (WGS) entry which is preliminary data.</text>
</comment>
<gene>
    <name evidence="2" type="ORF">Tci_657845</name>
</gene>
<protein>
    <submittedName>
        <fullName evidence="2">Uncharacterized protein</fullName>
    </submittedName>
</protein>
<name>A0A699KBY4_TANCI</name>
<sequence>MAPLSAAEQRHPWLRYHIEGYTMGIRHSYEQRLETIWSKPGNRVLVLDFEGLTLEMRQDLVLRLRMVYSRKGRMSDTELGLDVTDTLCFQMGGVRRRITWRYFILALRLHIEQEMAEDGFGDYDRLIPDKGDLRDYWIKISSGRDFVGLYLFRHAEGRKSRARLSGGYFLRCLAMHFGLGSPGTKEAAGCCSWLLQLAAAAGTYETDETGLAAEEVDEEISAPTQAPPPPPPAS</sequence>
<evidence type="ECO:0000313" key="2">
    <source>
        <dbReference type="EMBL" id="GFA85873.1"/>
    </source>
</evidence>
<reference evidence="2" key="1">
    <citation type="journal article" date="2019" name="Sci. Rep.">
        <title>Draft genome of Tanacetum cinerariifolium, the natural source of mosquito coil.</title>
        <authorList>
            <person name="Yamashiro T."/>
            <person name="Shiraishi A."/>
            <person name="Satake H."/>
            <person name="Nakayama K."/>
        </authorList>
    </citation>
    <scope>NUCLEOTIDE SEQUENCE</scope>
</reference>
<feature type="region of interest" description="Disordered" evidence="1">
    <location>
        <begin position="208"/>
        <end position="234"/>
    </location>
</feature>
<proteinExistence type="predicted"/>
<dbReference type="EMBL" id="BKCJ010501876">
    <property type="protein sequence ID" value="GFA85873.1"/>
    <property type="molecule type" value="Genomic_DNA"/>
</dbReference>
<feature type="compositionally biased region" description="Pro residues" evidence="1">
    <location>
        <begin position="225"/>
        <end position="234"/>
    </location>
</feature>
<dbReference type="AlphaFoldDB" id="A0A699KBY4"/>
<organism evidence="2">
    <name type="scientific">Tanacetum cinerariifolium</name>
    <name type="common">Dalmatian daisy</name>
    <name type="synonym">Chrysanthemum cinerariifolium</name>
    <dbReference type="NCBI Taxonomy" id="118510"/>
    <lineage>
        <taxon>Eukaryota</taxon>
        <taxon>Viridiplantae</taxon>
        <taxon>Streptophyta</taxon>
        <taxon>Embryophyta</taxon>
        <taxon>Tracheophyta</taxon>
        <taxon>Spermatophyta</taxon>
        <taxon>Magnoliopsida</taxon>
        <taxon>eudicotyledons</taxon>
        <taxon>Gunneridae</taxon>
        <taxon>Pentapetalae</taxon>
        <taxon>asterids</taxon>
        <taxon>campanulids</taxon>
        <taxon>Asterales</taxon>
        <taxon>Asteraceae</taxon>
        <taxon>Asteroideae</taxon>
        <taxon>Anthemideae</taxon>
        <taxon>Anthemidinae</taxon>
        <taxon>Tanacetum</taxon>
    </lineage>
</organism>
<accession>A0A699KBY4</accession>